<keyword evidence="5" id="KW-0378">Hydrolase</keyword>
<evidence type="ECO:0000313" key="5">
    <source>
        <dbReference type="EMBL" id="MBB3230292.1"/>
    </source>
</evidence>
<dbReference type="InterPro" id="IPR044929">
    <property type="entry name" value="DNA/RNA_non-sp_Endonuclease_sf"/>
</dbReference>
<dbReference type="InterPro" id="IPR044925">
    <property type="entry name" value="His-Me_finger_sf"/>
</dbReference>
<evidence type="ECO:0000256" key="2">
    <source>
        <dbReference type="PIRSR" id="PIRSR640255-2"/>
    </source>
</evidence>
<organism evidence="5 6">
    <name type="scientific">Halomonas stenophila</name>
    <dbReference type="NCBI Taxonomy" id="795312"/>
    <lineage>
        <taxon>Bacteria</taxon>
        <taxon>Pseudomonadati</taxon>
        <taxon>Pseudomonadota</taxon>
        <taxon>Gammaproteobacteria</taxon>
        <taxon>Oceanospirillales</taxon>
        <taxon>Halomonadaceae</taxon>
        <taxon>Halomonas</taxon>
    </lineage>
</organism>
<feature type="active site" description="Proton acceptor" evidence="1">
    <location>
        <position position="125"/>
    </location>
</feature>
<feature type="domain" description="DNA/RNA non-specific endonuclease/pyrophosphatase/phosphodiesterase" evidence="4">
    <location>
        <begin position="65"/>
        <end position="262"/>
    </location>
</feature>
<evidence type="ECO:0000256" key="1">
    <source>
        <dbReference type="PIRSR" id="PIRSR640255-1"/>
    </source>
</evidence>
<dbReference type="Proteomes" id="UP000518892">
    <property type="component" value="Unassembled WGS sequence"/>
</dbReference>
<keyword evidence="6" id="KW-1185">Reference proteome</keyword>
<name>A0A7W5HKB9_9GAMM</name>
<dbReference type="InterPro" id="IPR020821">
    <property type="entry name" value="ENPP1-3/EXOG-like_nuc-like"/>
</dbReference>
<protein>
    <submittedName>
        <fullName evidence="5">Endonuclease G</fullName>
    </submittedName>
</protein>
<dbReference type="RefSeq" id="WP_246403792.1">
    <property type="nucleotide sequence ID" value="NZ_JACHXR010000002.1"/>
</dbReference>
<feature type="binding site" evidence="2">
    <location>
        <position position="158"/>
    </location>
    <ligand>
        <name>Mg(2+)</name>
        <dbReference type="ChEBI" id="CHEBI:18420"/>
        <note>catalytic</note>
    </ligand>
</feature>
<dbReference type="SMART" id="SM00892">
    <property type="entry name" value="Endonuclease_NS"/>
    <property type="match status" value="1"/>
</dbReference>
<dbReference type="InterPro" id="IPR001604">
    <property type="entry name" value="Endo_G_ENPP1-like_dom"/>
</dbReference>
<reference evidence="5 6" key="1">
    <citation type="submission" date="2020-08" db="EMBL/GenBank/DDBJ databases">
        <title>Genomic Encyclopedia of Type Strains, Phase III (KMG-III): the genomes of soil and plant-associated and newly described type strains.</title>
        <authorList>
            <person name="Whitman W."/>
        </authorList>
    </citation>
    <scope>NUCLEOTIDE SEQUENCE [LARGE SCALE GENOMIC DNA]</scope>
    <source>
        <strain evidence="5 6">CECT 7744</strain>
    </source>
</reference>
<accession>A0A7W5HKB9</accession>
<comment type="caution">
    <text evidence="5">The sequence shown here is derived from an EMBL/GenBank/DDBJ whole genome shotgun (WGS) entry which is preliminary data.</text>
</comment>
<keyword evidence="5" id="KW-0255">Endonuclease</keyword>
<dbReference type="SUPFAM" id="SSF54060">
    <property type="entry name" value="His-Me finger endonucleases"/>
    <property type="match status" value="1"/>
</dbReference>
<dbReference type="PANTHER" id="PTHR13966:SF5">
    <property type="entry name" value="ENDONUCLEASE G, MITOCHONDRIAL"/>
    <property type="match status" value="1"/>
</dbReference>
<dbReference type="SMART" id="SM00477">
    <property type="entry name" value="NUC"/>
    <property type="match status" value="1"/>
</dbReference>
<dbReference type="EMBL" id="JACHXR010000002">
    <property type="protein sequence ID" value="MBB3230292.1"/>
    <property type="molecule type" value="Genomic_DNA"/>
</dbReference>
<dbReference type="InterPro" id="IPR040255">
    <property type="entry name" value="Non-specific_endonuclease"/>
</dbReference>
<gene>
    <name evidence="5" type="ORF">FHR97_001126</name>
</gene>
<dbReference type="GO" id="GO:0046872">
    <property type="term" value="F:metal ion binding"/>
    <property type="evidence" value="ECO:0007669"/>
    <property type="project" value="UniProtKB-KW"/>
</dbReference>
<feature type="domain" description="ENPP1-3/EXOG-like endonuclease/phosphodiesterase" evidence="3">
    <location>
        <begin position="66"/>
        <end position="262"/>
    </location>
</feature>
<evidence type="ECO:0000259" key="4">
    <source>
        <dbReference type="SMART" id="SM00892"/>
    </source>
</evidence>
<evidence type="ECO:0000313" key="6">
    <source>
        <dbReference type="Proteomes" id="UP000518892"/>
    </source>
</evidence>
<evidence type="ECO:0000259" key="3">
    <source>
        <dbReference type="SMART" id="SM00477"/>
    </source>
</evidence>
<dbReference type="AlphaFoldDB" id="A0A7W5HKB9"/>
<sequence>MPPRRRSAVSRLRPLMRRAAIAVLFAAVGSGLWYAEEREVRDGLSWMGVPDWQRLTPLSLHRVLRNDGYLVGWSDVRVSPLWVSYRLAAVGDARIGERPGFRRDWRTLWPVTPDSYLGSGYDRGHLAPNYAIAAVHGRGAQRDTFLMSNMVPQRPSLNRRLWQRLEEVVIDRFVPRVGALQVIAGPVFASRFQQGALHRVGLVEVPVAFYKILVVPGARPRALAFVMPQAVSGDEPLDRFVVSIDRIEALTGLDFFPHLPAAAADVLEGRVETDGWGLEAVARLPGRFD</sequence>
<dbReference type="GO" id="GO:0016787">
    <property type="term" value="F:hydrolase activity"/>
    <property type="evidence" value="ECO:0007669"/>
    <property type="project" value="InterPro"/>
</dbReference>
<proteinExistence type="predicted"/>
<dbReference type="GO" id="GO:0003676">
    <property type="term" value="F:nucleic acid binding"/>
    <property type="evidence" value="ECO:0007669"/>
    <property type="project" value="InterPro"/>
</dbReference>
<dbReference type="Pfam" id="PF01223">
    <property type="entry name" value="Endonuclease_NS"/>
    <property type="match status" value="1"/>
</dbReference>
<dbReference type="PANTHER" id="PTHR13966">
    <property type="entry name" value="ENDONUCLEASE RELATED"/>
    <property type="match status" value="1"/>
</dbReference>
<keyword evidence="5" id="KW-0540">Nuclease</keyword>
<dbReference type="Gene3D" id="3.40.570.10">
    <property type="entry name" value="Extracellular Endonuclease, subunit A"/>
    <property type="match status" value="1"/>
</dbReference>
<keyword evidence="2" id="KW-0479">Metal-binding</keyword>
<dbReference type="GO" id="GO:0004519">
    <property type="term" value="F:endonuclease activity"/>
    <property type="evidence" value="ECO:0007669"/>
    <property type="project" value="UniProtKB-KW"/>
</dbReference>